<dbReference type="OrthoDB" id="9784397at2"/>
<evidence type="ECO:0000256" key="8">
    <source>
        <dbReference type="ARBA" id="ARBA00023012"/>
    </source>
</evidence>
<dbReference type="PROSITE" id="PS50109">
    <property type="entry name" value="HIS_KIN"/>
    <property type="match status" value="1"/>
</dbReference>
<keyword evidence="7" id="KW-0067">ATP-binding</keyword>
<protein>
    <recommendedName>
        <fullName evidence="2">histidine kinase</fullName>
        <ecNumber evidence="2">2.7.13.3</ecNumber>
    </recommendedName>
</protein>
<dbReference type="RefSeq" id="WP_096999688.1">
    <property type="nucleotide sequence ID" value="NZ_OBEI01000001.1"/>
</dbReference>
<dbReference type="NCBIfam" id="TIGR00229">
    <property type="entry name" value="sensory_box"/>
    <property type="match status" value="1"/>
</dbReference>
<evidence type="ECO:0000256" key="9">
    <source>
        <dbReference type="SAM" id="Phobius"/>
    </source>
</evidence>
<keyword evidence="9" id="KW-1133">Transmembrane helix</keyword>
<keyword evidence="4" id="KW-0808">Transferase</keyword>
<evidence type="ECO:0000256" key="3">
    <source>
        <dbReference type="ARBA" id="ARBA00022553"/>
    </source>
</evidence>
<dbReference type="InterPro" id="IPR005467">
    <property type="entry name" value="His_kinase_dom"/>
</dbReference>
<dbReference type="InterPro" id="IPR003594">
    <property type="entry name" value="HATPase_dom"/>
</dbReference>
<keyword evidence="3" id="KW-0597">Phosphoprotein</keyword>
<reference evidence="12" key="1">
    <citation type="submission" date="2017-09" db="EMBL/GenBank/DDBJ databases">
        <authorList>
            <person name="Varghese N."/>
            <person name="Submissions S."/>
        </authorList>
    </citation>
    <scope>NUCLEOTIDE SEQUENCE [LARGE SCALE GENOMIC DNA]</scope>
    <source>
        <strain evidence="12">DSM 15103</strain>
    </source>
</reference>
<sequence length="675" mass="77660">MQALIFSWLIYLITAYFLENSFKNIIYLIGAFFTLVAYISGTAYESSFKIFDILFIIYFYFLFLHTTSESNFRYKFLFSTVYFAVFISYIVLYFYLPEYTDYAVVLSGLLLIFRSYTSKVEIGVWSGITLIVSLSFLLGKNFFYYTNLLFIIYFIRDNVSSFYRQLEKEKKRYRDFVDRAINSEIQKQYSELDDELKITYKKLKEIFKLSNYTLSPSEIEDIAERVVEGLHNLGYSGVILYINTDNYYVFKKSGFFPYMKNYLEEEFEKINKITISEDEKYIFLPLKSDKEKMGILGVYKKEGISPKEIEYLSTYANSVAISITKTIYFKEINKLQELLEKTFESVDIGIAIINKDFHIERANQALKNITGSEPTGNIFEIIPEIQPLKSEIEDVIKNKKIIDTVLSSIHRKGSIYRIKALPLISSDNADVDKVVLVIEDVTEKENLEAQLLETEKHAVIGKMAAGLSHDIKNPLAVISASAFAIKKRGNRIKDSKIVELSEKIEKNSSRAADIIDRLLNYAKPSYYKAEEVELRDVLLSSIDFAIPDSKKKDIKIHKRLKPGVSTYGDKNALQQVFINLIINAIEAMNYKGRLDIKLTKEDNYAVISIKDSGPGIPEELIDEIFDPFFTTKERGTGLGLSVVNRIVKDHNGKIEVKSKEGEGTEFIIKLPLSED</sequence>
<evidence type="ECO:0000256" key="6">
    <source>
        <dbReference type="ARBA" id="ARBA00022777"/>
    </source>
</evidence>
<evidence type="ECO:0000313" key="12">
    <source>
        <dbReference type="Proteomes" id="UP000219036"/>
    </source>
</evidence>
<dbReference type="SUPFAM" id="SSF55781">
    <property type="entry name" value="GAF domain-like"/>
    <property type="match status" value="1"/>
</dbReference>
<dbReference type="Pfam" id="PF08448">
    <property type="entry name" value="PAS_4"/>
    <property type="match status" value="1"/>
</dbReference>
<dbReference type="InterPro" id="IPR036097">
    <property type="entry name" value="HisK_dim/P_sf"/>
</dbReference>
<evidence type="ECO:0000256" key="4">
    <source>
        <dbReference type="ARBA" id="ARBA00022679"/>
    </source>
</evidence>
<dbReference type="InterPro" id="IPR035965">
    <property type="entry name" value="PAS-like_dom_sf"/>
</dbReference>
<evidence type="ECO:0000259" key="10">
    <source>
        <dbReference type="PROSITE" id="PS50109"/>
    </source>
</evidence>
<feature type="transmembrane region" description="Helical" evidence="9">
    <location>
        <begin position="129"/>
        <end position="155"/>
    </location>
</feature>
<dbReference type="GO" id="GO:0005524">
    <property type="term" value="F:ATP binding"/>
    <property type="evidence" value="ECO:0007669"/>
    <property type="project" value="UniProtKB-KW"/>
</dbReference>
<dbReference type="GO" id="GO:0000155">
    <property type="term" value="F:phosphorelay sensor kinase activity"/>
    <property type="evidence" value="ECO:0007669"/>
    <property type="project" value="InterPro"/>
</dbReference>
<keyword evidence="9" id="KW-0472">Membrane</keyword>
<comment type="catalytic activity">
    <reaction evidence="1">
        <text>ATP + protein L-histidine = ADP + protein N-phospho-L-histidine.</text>
        <dbReference type="EC" id="2.7.13.3"/>
    </reaction>
</comment>
<dbReference type="PANTHER" id="PTHR43065">
    <property type="entry name" value="SENSOR HISTIDINE KINASE"/>
    <property type="match status" value="1"/>
</dbReference>
<feature type="transmembrane region" description="Helical" evidence="9">
    <location>
        <begin position="21"/>
        <end position="40"/>
    </location>
</feature>
<feature type="domain" description="Histidine kinase" evidence="10">
    <location>
        <begin position="466"/>
        <end position="674"/>
    </location>
</feature>
<dbReference type="InterPro" id="IPR003661">
    <property type="entry name" value="HisK_dim/P_dom"/>
</dbReference>
<dbReference type="SMART" id="SM00387">
    <property type="entry name" value="HATPase_c"/>
    <property type="match status" value="1"/>
</dbReference>
<feature type="transmembrane region" description="Helical" evidence="9">
    <location>
        <begin position="46"/>
        <end position="64"/>
    </location>
</feature>
<keyword evidence="12" id="KW-1185">Reference proteome</keyword>
<dbReference type="InterPro" id="IPR036890">
    <property type="entry name" value="HATPase_C_sf"/>
</dbReference>
<dbReference type="PANTHER" id="PTHR43065:SF10">
    <property type="entry name" value="PEROXIDE STRESS-ACTIVATED HISTIDINE KINASE MAK3"/>
    <property type="match status" value="1"/>
</dbReference>
<accession>A0A285N374</accession>
<dbReference type="Gene3D" id="3.30.450.20">
    <property type="entry name" value="PAS domain"/>
    <property type="match status" value="1"/>
</dbReference>
<dbReference type="InterPro" id="IPR013656">
    <property type="entry name" value="PAS_4"/>
</dbReference>
<evidence type="ECO:0000256" key="7">
    <source>
        <dbReference type="ARBA" id="ARBA00022840"/>
    </source>
</evidence>
<dbReference type="Gene3D" id="1.10.287.130">
    <property type="match status" value="1"/>
</dbReference>
<dbReference type="CDD" id="cd00082">
    <property type="entry name" value="HisKA"/>
    <property type="match status" value="1"/>
</dbReference>
<keyword evidence="6" id="KW-0418">Kinase</keyword>
<keyword evidence="8" id="KW-0902">Two-component regulatory system</keyword>
<dbReference type="SMART" id="SM00388">
    <property type="entry name" value="HisKA"/>
    <property type="match status" value="1"/>
</dbReference>
<dbReference type="Pfam" id="PF02518">
    <property type="entry name" value="HATPase_c"/>
    <property type="match status" value="1"/>
</dbReference>
<proteinExistence type="predicted"/>
<dbReference type="EMBL" id="OBEI01000001">
    <property type="protein sequence ID" value="SNZ03934.1"/>
    <property type="molecule type" value="Genomic_DNA"/>
</dbReference>
<organism evidence="11 12">
    <name type="scientific">Persephonella hydrogeniphila</name>
    <dbReference type="NCBI Taxonomy" id="198703"/>
    <lineage>
        <taxon>Bacteria</taxon>
        <taxon>Pseudomonadati</taxon>
        <taxon>Aquificota</taxon>
        <taxon>Aquificia</taxon>
        <taxon>Aquificales</taxon>
        <taxon>Hydrogenothermaceae</taxon>
        <taxon>Persephonella</taxon>
    </lineage>
</organism>
<evidence type="ECO:0000256" key="5">
    <source>
        <dbReference type="ARBA" id="ARBA00022741"/>
    </source>
</evidence>
<dbReference type="SUPFAM" id="SSF47384">
    <property type="entry name" value="Homodimeric domain of signal transducing histidine kinase"/>
    <property type="match status" value="1"/>
</dbReference>
<evidence type="ECO:0000256" key="2">
    <source>
        <dbReference type="ARBA" id="ARBA00012438"/>
    </source>
</evidence>
<feature type="transmembrane region" description="Helical" evidence="9">
    <location>
        <begin position="102"/>
        <end position="117"/>
    </location>
</feature>
<dbReference type="InterPro" id="IPR004358">
    <property type="entry name" value="Sig_transdc_His_kin-like_C"/>
</dbReference>
<dbReference type="Gene3D" id="3.30.450.40">
    <property type="match status" value="1"/>
</dbReference>
<dbReference type="EC" id="2.7.13.3" evidence="2"/>
<dbReference type="Proteomes" id="UP000219036">
    <property type="component" value="Unassembled WGS sequence"/>
</dbReference>
<dbReference type="PRINTS" id="PR00344">
    <property type="entry name" value="BCTRLSENSOR"/>
</dbReference>
<dbReference type="SUPFAM" id="SSF55874">
    <property type="entry name" value="ATPase domain of HSP90 chaperone/DNA topoisomerase II/histidine kinase"/>
    <property type="match status" value="1"/>
</dbReference>
<dbReference type="Gene3D" id="3.30.565.10">
    <property type="entry name" value="Histidine kinase-like ATPase, C-terminal domain"/>
    <property type="match status" value="1"/>
</dbReference>
<name>A0A285N374_9AQUI</name>
<dbReference type="AlphaFoldDB" id="A0A285N374"/>
<feature type="transmembrane region" description="Helical" evidence="9">
    <location>
        <begin position="76"/>
        <end position="96"/>
    </location>
</feature>
<keyword evidence="5" id="KW-0547">Nucleotide-binding</keyword>
<keyword evidence="9" id="KW-0812">Transmembrane</keyword>
<dbReference type="Pfam" id="PF00512">
    <property type="entry name" value="HisKA"/>
    <property type="match status" value="1"/>
</dbReference>
<dbReference type="InterPro" id="IPR029016">
    <property type="entry name" value="GAF-like_dom_sf"/>
</dbReference>
<evidence type="ECO:0000256" key="1">
    <source>
        <dbReference type="ARBA" id="ARBA00000085"/>
    </source>
</evidence>
<evidence type="ECO:0000313" key="11">
    <source>
        <dbReference type="EMBL" id="SNZ03934.1"/>
    </source>
</evidence>
<dbReference type="CDD" id="cd00130">
    <property type="entry name" value="PAS"/>
    <property type="match status" value="1"/>
</dbReference>
<gene>
    <name evidence="11" type="ORF">SAMN06265182_0510</name>
</gene>
<dbReference type="SUPFAM" id="SSF55785">
    <property type="entry name" value="PYP-like sensor domain (PAS domain)"/>
    <property type="match status" value="1"/>
</dbReference>
<dbReference type="InterPro" id="IPR000014">
    <property type="entry name" value="PAS"/>
</dbReference>